<gene>
    <name evidence="1" type="ORF">SAMN05421659_10390</name>
</gene>
<organism evidence="1 2">
    <name type="scientific">[Clostridium] fimetarium</name>
    <dbReference type="NCBI Taxonomy" id="99656"/>
    <lineage>
        <taxon>Bacteria</taxon>
        <taxon>Bacillati</taxon>
        <taxon>Bacillota</taxon>
        <taxon>Clostridia</taxon>
        <taxon>Lachnospirales</taxon>
        <taxon>Lachnospiraceae</taxon>
    </lineage>
</organism>
<keyword evidence="2" id="KW-1185">Reference proteome</keyword>
<reference evidence="1 2" key="1">
    <citation type="submission" date="2016-10" db="EMBL/GenBank/DDBJ databases">
        <authorList>
            <person name="de Groot N.N."/>
        </authorList>
    </citation>
    <scope>NUCLEOTIDE SEQUENCE [LARGE SCALE GENOMIC DNA]</scope>
    <source>
        <strain evidence="1 2">DSM 9179</strain>
    </source>
</reference>
<dbReference type="EMBL" id="FOJI01000003">
    <property type="protein sequence ID" value="SEW00508.1"/>
    <property type="molecule type" value="Genomic_DNA"/>
</dbReference>
<name>A0A1I0NGQ2_9FIRM</name>
<proteinExistence type="predicted"/>
<dbReference type="AlphaFoldDB" id="A0A1I0NGQ2"/>
<evidence type="ECO:0000313" key="2">
    <source>
        <dbReference type="Proteomes" id="UP000199701"/>
    </source>
</evidence>
<accession>A0A1I0NGQ2</accession>
<protein>
    <submittedName>
        <fullName evidence="1">Uncharacterized protein</fullName>
    </submittedName>
</protein>
<evidence type="ECO:0000313" key="1">
    <source>
        <dbReference type="EMBL" id="SEW00508.1"/>
    </source>
</evidence>
<dbReference type="Proteomes" id="UP000199701">
    <property type="component" value="Unassembled WGS sequence"/>
</dbReference>
<sequence>MKMSSKDWRKSMSKRYSVAKGNDSLGCCNMVIWDFLVVMIQ</sequence>
<dbReference type="STRING" id="99656.SAMN05421659_10390"/>